<dbReference type="Proteomes" id="UP000799766">
    <property type="component" value="Unassembled WGS sequence"/>
</dbReference>
<feature type="region of interest" description="Disordered" evidence="7">
    <location>
        <begin position="477"/>
        <end position="506"/>
    </location>
</feature>
<evidence type="ECO:0000256" key="6">
    <source>
        <dbReference type="PROSITE-ProRule" id="PRU00505"/>
    </source>
</evidence>
<dbReference type="AlphaFoldDB" id="A0A6A6NQ40"/>
<feature type="DNA-binding region" description="TEA" evidence="6">
    <location>
        <begin position="146"/>
        <end position="220"/>
    </location>
</feature>
<dbReference type="GO" id="GO:0000978">
    <property type="term" value="F:RNA polymerase II cis-regulatory region sequence-specific DNA binding"/>
    <property type="evidence" value="ECO:0007669"/>
    <property type="project" value="TreeGrafter"/>
</dbReference>
<dbReference type="InterPro" id="IPR050937">
    <property type="entry name" value="TEC1_TEAD_TF"/>
</dbReference>
<dbReference type="PROSITE" id="PS51088">
    <property type="entry name" value="TEA_2"/>
    <property type="match status" value="1"/>
</dbReference>
<dbReference type="SMART" id="SM00426">
    <property type="entry name" value="TEA"/>
    <property type="match status" value="1"/>
</dbReference>
<sequence>MSSMISQGNGDSGDQDDSEYSGSAGHSVRKFSLPSPVENMYAPVPLLPSTMSVSSGAMPYMAGPVAESNSHLGNPYQHTRTHPYLSQQHVHALAPPVLACRERTETEIESETRMLLRRVNNAESYRKYRDRQPKDPASGATADAKAAIQGQTWPDHLEETFFRALVKYPPMGRTKMNHNGRPRGRNELIAEYIERCTGEPRSRKQISSHIQVLKPYFKHDPKIMYHLSMDEDGRSGRRRHFGPSPRALHHRHTQHPDIIARYSGRARGPTQSQSLPYIFGSSESASTAQDGDFPSLYNGIIGQNPATPAASPIPGTSNAYRFQAPSLEPSVFEMYVQAEDPNSPVIHTFSKFFSKPQLPPLHLFQPTEELRSWQEQFPALPTSSTRCSSDQGDAAGEPKVEFSGAFGDGMQQQPTPEYVLAETSLDLDVGPIAQGLRLAIWFALRSTRDLRAYRGFECRTRFFDAVRCIWDSLTESPGAGAHNPVAPGKKASRGAPSSKVTYSPNDPSYLQLPFESRFWAKTLQELLLKLRNSGTGPKGAENVTMPEEKSEGLVLNDDPRQGPNNHDRGGAESHQRSNVQDVVREYISRLTATQELYAYPHGSGTKPIPLLVIAWRFKQAGLGEQPMTTWRSLVTQNLKEDASGSQNGASAAAALNGMMDRSKSFDGGQVEANGLSRGLPMEPSSQYFRSGAKDELVGMGMDLNASGFDGVICDGFGMDVDVNIDLGLDQHHHLPTPAHSFHAQHNFDMDHLTGLGASNLPDNIQVHAGGLANQPHFVNNPPFDPEIVGTSGSVSTEDLPHEFHSGVENGKRINSKSGHIHICMENGSFNTDYARHAVPGADKVHLHHPEPQPQSQPQPLSLPNIHPDLRHHDGAAASESHDNHSGAQPPNEHISMLPMPKDDDERSHFSVDHLTQYQRPWPSYHNSWNHQVNPQDNRDGANMPVGDIGHDADGYMCARDENVEPLDFLRGAFSIATPLSPIVVWSNETGVGKRSVAS</sequence>
<feature type="domain" description="TEA" evidence="8">
    <location>
        <begin position="146"/>
        <end position="220"/>
    </location>
</feature>
<proteinExistence type="inferred from homology"/>
<dbReference type="PANTHER" id="PTHR11834">
    <property type="entry name" value="TRANSCRIPTIONAL ENHANCER FACTOR TEF RELATED"/>
    <property type="match status" value="1"/>
</dbReference>
<dbReference type="Gene3D" id="6.10.20.40">
    <property type="entry name" value="TEA/ATTS domain"/>
    <property type="match status" value="1"/>
</dbReference>
<evidence type="ECO:0000256" key="2">
    <source>
        <dbReference type="ARBA" id="ARBA00008421"/>
    </source>
</evidence>
<feature type="compositionally biased region" description="Basic and acidic residues" evidence="7">
    <location>
        <begin position="546"/>
        <end position="575"/>
    </location>
</feature>
<dbReference type="PRINTS" id="PR00065">
    <property type="entry name" value="TEADOMAIN"/>
</dbReference>
<keyword evidence="10" id="KW-1185">Reference proteome</keyword>
<evidence type="ECO:0000259" key="8">
    <source>
        <dbReference type="PROSITE" id="PS51088"/>
    </source>
</evidence>
<evidence type="ECO:0000256" key="3">
    <source>
        <dbReference type="ARBA" id="ARBA00023015"/>
    </source>
</evidence>
<name>A0A6A6NQ40_9PEZI</name>
<dbReference type="InterPro" id="IPR000818">
    <property type="entry name" value="TEA/ATTS_dom"/>
</dbReference>
<evidence type="ECO:0000256" key="1">
    <source>
        <dbReference type="ARBA" id="ARBA00004123"/>
    </source>
</evidence>
<dbReference type="GO" id="GO:0005634">
    <property type="term" value="C:nucleus"/>
    <property type="evidence" value="ECO:0007669"/>
    <property type="project" value="UniProtKB-SubCell"/>
</dbReference>
<evidence type="ECO:0000256" key="5">
    <source>
        <dbReference type="ARBA" id="ARBA00023242"/>
    </source>
</evidence>
<dbReference type="GO" id="GO:0000981">
    <property type="term" value="F:DNA-binding transcription factor activity, RNA polymerase II-specific"/>
    <property type="evidence" value="ECO:0007669"/>
    <property type="project" value="TreeGrafter"/>
</dbReference>
<feature type="compositionally biased region" description="Basic residues" evidence="7">
    <location>
        <begin position="236"/>
        <end position="253"/>
    </location>
</feature>
<feature type="compositionally biased region" description="Basic and acidic residues" evidence="7">
    <location>
        <begin position="867"/>
        <end position="884"/>
    </location>
</feature>
<dbReference type="EMBL" id="MU001697">
    <property type="protein sequence ID" value="KAF2453522.1"/>
    <property type="molecule type" value="Genomic_DNA"/>
</dbReference>
<dbReference type="GO" id="GO:0005667">
    <property type="term" value="C:transcription regulator complex"/>
    <property type="evidence" value="ECO:0007669"/>
    <property type="project" value="TreeGrafter"/>
</dbReference>
<dbReference type="OrthoDB" id="10006572at2759"/>
<dbReference type="PANTHER" id="PTHR11834:SF0">
    <property type="entry name" value="PROTEIN SCALLOPED"/>
    <property type="match status" value="1"/>
</dbReference>
<evidence type="ECO:0000313" key="9">
    <source>
        <dbReference type="EMBL" id="KAF2453522.1"/>
    </source>
</evidence>
<keyword evidence="4" id="KW-0804">Transcription</keyword>
<feature type="region of interest" description="Disordered" evidence="7">
    <location>
        <begin position="233"/>
        <end position="255"/>
    </location>
</feature>
<feature type="region of interest" description="Disordered" evidence="7">
    <location>
        <begin position="843"/>
        <end position="908"/>
    </location>
</feature>
<evidence type="ECO:0000256" key="7">
    <source>
        <dbReference type="SAM" id="MobiDB-lite"/>
    </source>
</evidence>
<comment type="subcellular location">
    <subcellularLocation>
        <location evidence="1">Nucleus</location>
    </subcellularLocation>
</comment>
<reference evidence="9" key="1">
    <citation type="journal article" date="2020" name="Stud. Mycol.">
        <title>101 Dothideomycetes genomes: a test case for predicting lifestyles and emergence of pathogens.</title>
        <authorList>
            <person name="Haridas S."/>
            <person name="Albert R."/>
            <person name="Binder M."/>
            <person name="Bloem J."/>
            <person name="Labutti K."/>
            <person name="Salamov A."/>
            <person name="Andreopoulos B."/>
            <person name="Baker S."/>
            <person name="Barry K."/>
            <person name="Bills G."/>
            <person name="Bluhm B."/>
            <person name="Cannon C."/>
            <person name="Castanera R."/>
            <person name="Culley D."/>
            <person name="Daum C."/>
            <person name="Ezra D."/>
            <person name="Gonzalez J."/>
            <person name="Henrissat B."/>
            <person name="Kuo A."/>
            <person name="Liang C."/>
            <person name="Lipzen A."/>
            <person name="Lutzoni F."/>
            <person name="Magnuson J."/>
            <person name="Mondo S."/>
            <person name="Nolan M."/>
            <person name="Ohm R."/>
            <person name="Pangilinan J."/>
            <person name="Park H.-J."/>
            <person name="Ramirez L."/>
            <person name="Alfaro M."/>
            <person name="Sun H."/>
            <person name="Tritt A."/>
            <person name="Yoshinaga Y."/>
            <person name="Zwiers L.-H."/>
            <person name="Turgeon B."/>
            <person name="Goodwin S."/>
            <person name="Spatafora J."/>
            <person name="Crous P."/>
            <person name="Grigoriev I."/>
        </authorList>
    </citation>
    <scope>NUCLEOTIDE SEQUENCE</scope>
    <source>
        <strain evidence="9">ATCC 16933</strain>
    </source>
</reference>
<accession>A0A6A6NQ40</accession>
<keyword evidence="5" id="KW-0539">Nucleus</keyword>
<keyword evidence="3" id="KW-0805">Transcription regulation</keyword>
<evidence type="ECO:0000313" key="10">
    <source>
        <dbReference type="Proteomes" id="UP000799766"/>
    </source>
</evidence>
<gene>
    <name evidence="9" type="ORF">BDY21DRAFT_127566</name>
</gene>
<dbReference type="InterPro" id="IPR038096">
    <property type="entry name" value="TEA/ATTS_sf"/>
</dbReference>
<feature type="compositionally biased region" description="Basic and acidic residues" evidence="7">
    <location>
        <begin position="124"/>
        <end position="134"/>
    </location>
</feature>
<feature type="region of interest" description="Disordered" evidence="7">
    <location>
        <begin position="124"/>
        <end position="145"/>
    </location>
</feature>
<dbReference type="Pfam" id="PF01285">
    <property type="entry name" value="TEA"/>
    <property type="match status" value="1"/>
</dbReference>
<comment type="similarity">
    <text evidence="2">Belongs to the TEC1 family.</text>
</comment>
<feature type="region of interest" description="Disordered" evidence="7">
    <location>
        <begin position="1"/>
        <end position="35"/>
    </location>
</feature>
<organism evidence="9 10">
    <name type="scientific">Lineolata rhizophorae</name>
    <dbReference type="NCBI Taxonomy" id="578093"/>
    <lineage>
        <taxon>Eukaryota</taxon>
        <taxon>Fungi</taxon>
        <taxon>Dikarya</taxon>
        <taxon>Ascomycota</taxon>
        <taxon>Pezizomycotina</taxon>
        <taxon>Dothideomycetes</taxon>
        <taxon>Dothideomycetes incertae sedis</taxon>
        <taxon>Lineolatales</taxon>
        <taxon>Lineolataceae</taxon>
        <taxon>Lineolata</taxon>
    </lineage>
</organism>
<protein>
    <submittedName>
        <fullName evidence="9">TEA/ATTS domain family-domain-containing protein</fullName>
    </submittedName>
</protein>
<feature type="region of interest" description="Disordered" evidence="7">
    <location>
        <begin position="534"/>
        <end position="579"/>
    </location>
</feature>
<evidence type="ECO:0000256" key="4">
    <source>
        <dbReference type="ARBA" id="ARBA00023163"/>
    </source>
</evidence>